<evidence type="ECO:0000256" key="1">
    <source>
        <dbReference type="ARBA" id="ARBA00022737"/>
    </source>
</evidence>
<evidence type="ECO:0000256" key="3">
    <source>
        <dbReference type="PROSITE-ProRule" id="PRU00023"/>
    </source>
</evidence>
<sequence length="325" mass="35265">MTVARDALAWALQREAFDLVKVLIATPEGLDALNAPDHRGRTFLHSVAHTGDVDMVQRLITWGADLNAVDPNGETPLFAAARQGETKVIRLLLKAGADRRHLSNEEQMAADVALDPATARLMAATSEATEWGLTLIDAVSNGYREVARHLLEHDPALIFQHHPATGYTAAHAAADTCLPDMLTMLYECGAPLEAATTQGHTPLHLSAIRGDVPTIRRLLYLEADAAARDVEGRTPIILALVQDNWQAVEALARHGVGLTVTDLRDRTPLQVAAGLGPRREAMETILRRYLPEAPQPARLEEADREGHTERVSGGTRQDQEAGQGL</sequence>
<gene>
    <name evidence="5" type="ORF">DWU99_00950</name>
</gene>
<feature type="repeat" description="ANK" evidence="3">
    <location>
        <begin position="72"/>
        <end position="104"/>
    </location>
</feature>
<dbReference type="SUPFAM" id="SSF48403">
    <property type="entry name" value="Ankyrin repeat"/>
    <property type="match status" value="1"/>
</dbReference>
<dbReference type="PROSITE" id="PS50297">
    <property type="entry name" value="ANK_REP_REGION"/>
    <property type="match status" value="3"/>
</dbReference>
<dbReference type="AlphaFoldDB" id="A0A370XBR9"/>
<evidence type="ECO:0000256" key="4">
    <source>
        <dbReference type="SAM" id="MobiDB-lite"/>
    </source>
</evidence>
<dbReference type="Proteomes" id="UP000255334">
    <property type="component" value="Unassembled WGS sequence"/>
</dbReference>
<dbReference type="Gene3D" id="1.25.40.20">
    <property type="entry name" value="Ankyrin repeat-containing domain"/>
    <property type="match status" value="2"/>
</dbReference>
<evidence type="ECO:0000313" key="5">
    <source>
        <dbReference type="EMBL" id="RDS85874.1"/>
    </source>
</evidence>
<feature type="region of interest" description="Disordered" evidence="4">
    <location>
        <begin position="290"/>
        <end position="325"/>
    </location>
</feature>
<keyword evidence="6" id="KW-1185">Reference proteome</keyword>
<accession>A0A370XBR9</accession>
<dbReference type="PROSITE" id="PS50088">
    <property type="entry name" value="ANK_REPEAT"/>
    <property type="match status" value="4"/>
</dbReference>
<dbReference type="PANTHER" id="PTHR24198:SF165">
    <property type="entry name" value="ANKYRIN REPEAT-CONTAINING PROTEIN-RELATED"/>
    <property type="match status" value="1"/>
</dbReference>
<keyword evidence="1" id="KW-0677">Repeat</keyword>
<feature type="repeat" description="ANK" evidence="3">
    <location>
        <begin position="39"/>
        <end position="71"/>
    </location>
</feature>
<dbReference type="Pfam" id="PF12796">
    <property type="entry name" value="Ank_2"/>
    <property type="match status" value="2"/>
</dbReference>
<evidence type="ECO:0000313" key="6">
    <source>
        <dbReference type="Proteomes" id="UP000255334"/>
    </source>
</evidence>
<dbReference type="OrthoDB" id="7172369at2"/>
<dbReference type="InterPro" id="IPR036770">
    <property type="entry name" value="Ankyrin_rpt-contain_sf"/>
</dbReference>
<organism evidence="5 6">
    <name type="scientific">Dyella psychrodurans</name>
    <dbReference type="NCBI Taxonomy" id="1927960"/>
    <lineage>
        <taxon>Bacteria</taxon>
        <taxon>Pseudomonadati</taxon>
        <taxon>Pseudomonadota</taxon>
        <taxon>Gammaproteobacteria</taxon>
        <taxon>Lysobacterales</taxon>
        <taxon>Rhodanobacteraceae</taxon>
        <taxon>Dyella</taxon>
    </lineage>
</organism>
<proteinExistence type="predicted"/>
<evidence type="ECO:0000256" key="2">
    <source>
        <dbReference type="ARBA" id="ARBA00023043"/>
    </source>
</evidence>
<dbReference type="PANTHER" id="PTHR24198">
    <property type="entry name" value="ANKYRIN REPEAT AND PROTEIN KINASE DOMAIN-CONTAINING PROTEIN"/>
    <property type="match status" value="1"/>
</dbReference>
<dbReference type="EMBL" id="QRBF01000001">
    <property type="protein sequence ID" value="RDS85874.1"/>
    <property type="molecule type" value="Genomic_DNA"/>
</dbReference>
<dbReference type="InterPro" id="IPR002110">
    <property type="entry name" value="Ankyrin_rpt"/>
</dbReference>
<dbReference type="SMART" id="SM00248">
    <property type="entry name" value="ANK"/>
    <property type="match status" value="6"/>
</dbReference>
<protein>
    <submittedName>
        <fullName evidence="5">Ankyrin repeat domain-containing protein</fullName>
    </submittedName>
</protein>
<feature type="repeat" description="ANK" evidence="3">
    <location>
        <begin position="198"/>
        <end position="230"/>
    </location>
</feature>
<feature type="compositionally biased region" description="Basic and acidic residues" evidence="4">
    <location>
        <begin position="298"/>
        <end position="310"/>
    </location>
</feature>
<reference evidence="5 6" key="1">
    <citation type="submission" date="2018-07" db="EMBL/GenBank/DDBJ databases">
        <title>Dyella monticola sp. nov. and Dyella psychrodurans sp. nov. isolated from monsoon evergreen broad-leaved forest soil of Dinghu Mountain, China.</title>
        <authorList>
            <person name="Gao Z."/>
            <person name="Qiu L."/>
        </authorList>
    </citation>
    <scope>NUCLEOTIDE SEQUENCE [LARGE SCALE GENOMIC DNA]</scope>
    <source>
        <strain evidence="5 6">4MSK11</strain>
    </source>
</reference>
<name>A0A370XBR9_9GAMM</name>
<comment type="caution">
    <text evidence="5">The sequence shown here is derived from an EMBL/GenBank/DDBJ whole genome shotgun (WGS) entry which is preliminary data.</text>
</comment>
<feature type="repeat" description="ANK" evidence="3">
    <location>
        <begin position="231"/>
        <end position="263"/>
    </location>
</feature>
<keyword evidence="2 3" id="KW-0040">ANK repeat</keyword>
<dbReference type="RefSeq" id="WP_115476125.1">
    <property type="nucleotide sequence ID" value="NZ_QRBF01000001.1"/>
</dbReference>